<proteinExistence type="predicted"/>
<dbReference type="EMBL" id="LOHS01000121">
    <property type="protein sequence ID" value="OAH10760.1"/>
    <property type="molecule type" value="Genomic_DNA"/>
</dbReference>
<dbReference type="STRING" id="1716141.STSP_59030"/>
<accession>A0A177HJI5</accession>
<dbReference type="PATRIC" id="fig|1716141.3.peg.6207"/>
<dbReference type="Gene3D" id="1.20.1260.10">
    <property type="match status" value="1"/>
</dbReference>
<dbReference type="InterPro" id="IPR012347">
    <property type="entry name" value="Ferritin-like"/>
</dbReference>
<dbReference type="SUPFAM" id="SSF47240">
    <property type="entry name" value="Ferritin-like"/>
    <property type="match status" value="1"/>
</dbReference>
<evidence type="ECO:0000313" key="1">
    <source>
        <dbReference type="EMBL" id="OAH10760.1"/>
    </source>
</evidence>
<evidence type="ECO:0000313" key="2">
    <source>
        <dbReference type="Proteomes" id="UP000077381"/>
    </source>
</evidence>
<gene>
    <name evidence="1" type="ORF">STSP_59030</name>
</gene>
<sequence>MFVITSPLPEVDRKVIAEALRGALVDLLELSLTGKQVHWSLYGRRFAPFISSSTRS</sequence>
<dbReference type="InterPro" id="IPR009078">
    <property type="entry name" value="Ferritin-like_SF"/>
</dbReference>
<dbReference type="Proteomes" id="UP000077381">
    <property type="component" value="Unassembled WGS sequence"/>
</dbReference>
<reference evidence="1 2" key="1">
    <citation type="submission" date="2015-12" db="EMBL/GenBank/DDBJ databases">
        <title>Genome sequence of Streptomyces sp. G25.</title>
        <authorList>
            <person name="Poehlein A."/>
            <person name="Roettig A."/>
            <person name="Hiessl S."/>
            <person name="Hauschild P."/>
            <person name="Schauer J."/>
            <person name="Madkour M.H."/>
            <person name="Al-Ansari A.M."/>
            <person name="Almakishah N.H."/>
            <person name="Steinbuechel A."/>
            <person name="Daniel R."/>
        </authorList>
    </citation>
    <scope>NUCLEOTIDE SEQUENCE [LARGE SCALE GENOMIC DNA]</scope>
    <source>
        <strain evidence="2">G25(2015)</strain>
    </source>
</reference>
<dbReference type="AlphaFoldDB" id="A0A177HJI5"/>
<dbReference type="OrthoDB" id="9797687at2"/>
<comment type="caution">
    <text evidence="1">The sequence shown here is derived from an EMBL/GenBank/DDBJ whole genome shotgun (WGS) entry which is preliminary data.</text>
</comment>
<name>A0A177HJI5_9ACTN</name>
<dbReference type="RefSeq" id="WP_157902924.1">
    <property type="nucleotide sequence ID" value="NZ_LOHS01000121.1"/>
</dbReference>
<keyword evidence="2" id="KW-1185">Reference proteome</keyword>
<organism evidence="1 2">
    <name type="scientific">Streptomyces jeddahensis</name>
    <dbReference type="NCBI Taxonomy" id="1716141"/>
    <lineage>
        <taxon>Bacteria</taxon>
        <taxon>Bacillati</taxon>
        <taxon>Actinomycetota</taxon>
        <taxon>Actinomycetes</taxon>
        <taxon>Kitasatosporales</taxon>
        <taxon>Streptomycetaceae</taxon>
        <taxon>Streptomyces</taxon>
    </lineage>
</organism>
<protein>
    <submittedName>
        <fullName evidence="1">Uncharacterized protein</fullName>
    </submittedName>
</protein>